<gene>
    <name evidence="2" type="ORF">BA177_08170</name>
</gene>
<dbReference type="EMBL" id="CP016268">
    <property type="protein sequence ID" value="ANO51183.1"/>
    <property type="molecule type" value="Genomic_DNA"/>
</dbReference>
<organism evidence="2 3">
    <name type="scientific">Woeseia oceani</name>
    <dbReference type="NCBI Taxonomy" id="1548547"/>
    <lineage>
        <taxon>Bacteria</taxon>
        <taxon>Pseudomonadati</taxon>
        <taxon>Pseudomonadota</taxon>
        <taxon>Gammaproteobacteria</taxon>
        <taxon>Woeseiales</taxon>
        <taxon>Woeseiaceae</taxon>
        <taxon>Woeseia</taxon>
    </lineage>
</organism>
<evidence type="ECO:0000313" key="2">
    <source>
        <dbReference type="EMBL" id="ANO51183.1"/>
    </source>
</evidence>
<dbReference type="Proteomes" id="UP000092695">
    <property type="component" value="Chromosome"/>
</dbReference>
<dbReference type="STRING" id="1548547.BA177_08170"/>
<dbReference type="RefSeq" id="WP_068615276.1">
    <property type="nucleotide sequence ID" value="NZ_CP016268.1"/>
</dbReference>
<dbReference type="KEGG" id="woc:BA177_08170"/>
<feature type="region of interest" description="Disordered" evidence="1">
    <location>
        <begin position="1"/>
        <end position="51"/>
    </location>
</feature>
<feature type="compositionally biased region" description="Acidic residues" evidence="1">
    <location>
        <begin position="10"/>
        <end position="33"/>
    </location>
</feature>
<evidence type="ECO:0000256" key="1">
    <source>
        <dbReference type="SAM" id="MobiDB-lite"/>
    </source>
</evidence>
<proteinExistence type="predicted"/>
<keyword evidence="3" id="KW-1185">Reference proteome</keyword>
<dbReference type="AlphaFoldDB" id="A0A193LFE2"/>
<sequence length="104" mass="11821">MPGKKRNSDLENDEANNPDVDADDGDDSEEFDGTETVVMSSDSSDDDDDLDVSMEVNVEKLMAEMEKTGADDVMRKKEIRRRLEEIQESRNLDDTYSFDLYGDD</sequence>
<accession>A0A193LFE2</accession>
<reference evidence="2 3" key="1">
    <citation type="submission" date="2016-06" db="EMBL/GenBank/DDBJ databases">
        <title>Complete genome sequence of a deep-branching marine Gamma Proteobacterium Woeseia oceani type strain XK5.</title>
        <authorList>
            <person name="Mu D."/>
            <person name="Du Z."/>
        </authorList>
    </citation>
    <scope>NUCLEOTIDE SEQUENCE [LARGE SCALE GENOMIC DNA]</scope>
    <source>
        <strain evidence="2 3">XK5</strain>
    </source>
</reference>
<evidence type="ECO:0000313" key="3">
    <source>
        <dbReference type="Proteomes" id="UP000092695"/>
    </source>
</evidence>
<protein>
    <submittedName>
        <fullName evidence="2">Uncharacterized protein</fullName>
    </submittedName>
</protein>
<name>A0A193LFE2_9GAMM</name>